<dbReference type="Proteomes" id="UP000236370">
    <property type="component" value="Unassembled WGS sequence"/>
</dbReference>
<dbReference type="SMR" id="A0A2J8JP57"/>
<reference evidence="3 4" key="1">
    <citation type="submission" date="2017-12" db="EMBL/GenBank/DDBJ databases">
        <title>High-resolution comparative analysis of great ape genomes.</title>
        <authorList>
            <person name="Pollen A."/>
            <person name="Hastie A."/>
            <person name="Hormozdiari F."/>
            <person name="Dougherty M."/>
            <person name="Liu R."/>
            <person name="Chaisson M."/>
            <person name="Hoppe E."/>
            <person name="Hill C."/>
            <person name="Pang A."/>
            <person name="Hillier L."/>
            <person name="Baker C."/>
            <person name="Armstrong J."/>
            <person name="Shendure J."/>
            <person name="Paten B."/>
            <person name="Wilson R."/>
            <person name="Chao H."/>
            <person name="Schneider V."/>
            <person name="Ventura M."/>
            <person name="Kronenberg Z."/>
            <person name="Murali S."/>
            <person name="Gordon D."/>
            <person name="Cantsilieris S."/>
            <person name="Munson K."/>
            <person name="Nelson B."/>
            <person name="Raja A."/>
            <person name="Underwood J."/>
            <person name="Diekhans M."/>
            <person name="Fiddes I."/>
            <person name="Haussler D."/>
            <person name="Eichler E."/>
        </authorList>
    </citation>
    <scope>NUCLEOTIDE SEQUENCE [LARGE SCALE GENOMIC DNA]</scope>
    <source>
        <strain evidence="3">Yerkes chimp pedigree #C0471</strain>
    </source>
</reference>
<dbReference type="GO" id="GO:0003723">
    <property type="term" value="F:RNA binding"/>
    <property type="evidence" value="ECO:0007669"/>
    <property type="project" value="UniProtKB-KW"/>
</dbReference>
<dbReference type="AlphaFoldDB" id="A0A2J8JP57"/>
<dbReference type="PANTHER" id="PTHR48034">
    <property type="entry name" value="TRANSFORMER-2 SEX-DETERMINING PROTEIN-RELATED"/>
    <property type="match status" value="1"/>
</dbReference>
<evidence type="ECO:0000259" key="2">
    <source>
        <dbReference type="Pfam" id="PF00076"/>
    </source>
</evidence>
<evidence type="ECO:0000256" key="1">
    <source>
        <dbReference type="ARBA" id="ARBA00022884"/>
    </source>
</evidence>
<protein>
    <submittedName>
        <fullName evidence="3">RBMX isoform 4</fullName>
    </submittedName>
</protein>
<dbReference type="InterPro" id="IPR035979">
    <property type="entry name" value="RBD_domain_sf"/>
</dbReference>
<sequence length="37" mass="4011">MVEADRPGKLFIGGLNTETNEKALEAVFGKYGRIVEG</sequence>
<dbReference type="Gene3D" id="3.30.70.330">
    <property type="match status" value="1"/>
</dbReference>
<name>A0A2J8JP57_PANTR</name>
<evidence type="ECO:0000313" key="4">
    <source>
        <dbReference type="Proteomes" id="UP000236370"/>
    </source>
</evidence>
<evidence type="ECO:0000313" key="3">
    <source>
        <dbReference type="EMBL" id="PNI24565.1"/>
    </source>
</evidence>
<organism evidence="3 4">
    <name type="scientific">Pan troglodytes</name>
    <name type="common">Chimpanzee</name>
    <dbReference type="NCBI Taxonomy" id="9598"/>
    <lineage>
        <taxon>Eukaryota</taxon>
        <taxon>Metazoa</taxon>
        <taxon>Chordata</taxon>
        <taxon>Craniata</taxon>
        <taxon>Vertebrata</taxon>
        <taxon>Euteleostomi</taxon>
        <taxon>Mammalia</taxon>
        <taxon>Eutheria</taxon>
        <taxon>Euarchontoglires</taxon>
        <taxon>Primates</taxon>
        <taxon>Haplorrhini</taxon>
        <taxon>Catarrhini</taxon>
        <taxon>Hominidae</taxon>
        <taxon>Pan</taxon>
    </lineage>
</organism>
<gene>
    <name evidence="3" type="ORF">CK820_G0045662</name>
</gene>
<keyword evidence="1" id="KW-0694">RNA-binding</keyword>
<proteinExistence type="predicted"/>
<dbReference type="EMBL" id="NBAG03000437">
    <property type="protein sequence ID" value="PNI24565.1"/>
    <property type="molecule type" value="Genomic_DNA"/>
</dbReference>
<accession>A0A2J8JP57</accession>
<comment type="caution">
    <text evidence="3">The sequence shown here is derived from an EMBL/GenBank/DDBJ whole genome shotgun (WGS) entry which is preliminary data.</text>
</comment>
<feature type="domain" description="RRM" evidence="2">
    <location>
        <begin position="10"/>
        <end position="35"/>
    </location>
</feature>
<dbReference type="InterPro" id="IPR050441">
    <property type="entry name" value="RBM"/>
</dbReference>
<dbReference type="InterPro" id="IPR012677">
    <property type="entry name" value="Nucleotide-bd_a/b_plait_sf"/>
</dbReference>
<dbReference type="InterPro" id="IPR000504">
    <property type="entry name" value="RRM_dom"/>
</dbReference>
<dbReference type="Pfam" id="PF00076">
    <property type="entry name" value="RRM_1"/>
    <property type="match status" value="1"/>
</dbReference>
<dbReference type="SUPFAM" id="SSF54928">
    <property type="entry name" value="RNA-binding domain, RBD"/>
    <property type="match status" value="1"/>
</dbReference>